<evidence type="ECO:0000313" key="5">
    <source>
        <dbReference type="Proteomes" id="UP000030680"/>
    </source>
</evidence>
<dbReference type="PANTHER" id="PTHR16166">
    <property type="entry name" value="VACUOLAR PROTEIN SORTING-ASSOCIATED PROTEIN VPS13"/>
    <property type="match status" value="1"/>
</dbReference>
<dbReference type="GO" id="GO:0006623">
    <property type="term" value="P:protein targeting to vacuole"/>
    <property type="evidence" value="ECO:0007669"/>
    <property type="project" value="TreeGrafter"/>
</dbReference>
<protein>
    <recommendedName>
        <fullName evidence="3">Intermembrane lipid transfer protein VPS13-like C-terminal domain-containing protein</fullName>
    </recommendedName>
</protein>
<name>M2XZ87_GALSU</name>
<comment type="similarity">
    <text evidence="1">Belongs to the VPS13 family.</text>
</comment>
<dbReference type="EMBL" id="KB454513">
    <property type="protein sequence ID" value="EME28963.1"/>
    <property type="molecule type" value="Genomic_DNA"/>
</dbReference>
<sequence>MVLSKVLSWFLRKLLSLVFPGIDVSSVDFDWYSGLVVIQKVFIPGEHFQVIPPLLPMHLKAVYIGKLLLKFQLKSWFFHNIEIAIQEVSCCLETFSISELSELEFETYSRSLRAFYLKRKKKRLKLLDKQLRDYFFNPQQVPDDSLRQLLVKSAAKIFAQFKVTVENLHIRLEDCHTALSGPLCCGVFVEKLLVERAFFKSRPFVWDINSLEVALDIHKYIHLKNLNVYLNSYEFPISHISSASQFLEQMKRSGKESQCLISSFCANGSLNLLFPPVDFSESLKISLDVQASELNVTASAEQIRCISYIATYMAFHVQLTQRRLKSHLPTCRPKKDLNISEWWQYALRCVVDQINLPTRICPLCVKALECVDGGTFYTSSIGSSLLHNSHSEIQDMMQFGNRRILIAVVYSLIVQSRFIRKKTSNNIVLENVLLEEELIFGRTAAYYLTYQKGEFPNMNGISSMNGDSAADVDKVQKSNQVEDCHMFVDFVWNFYQSIQNKPTFFETAIKLTLSNLITAAYDYNEDDKRLCYPLLSLKGNDLGIVFSTAQQLPNDCLSMYESNSKHPMLGYLWINMDSLTLNLYDEYSPTFQKLSTIHFLSGRGNPSLNLLLCLHRNFRLVWETKMFLHTEKWLQCLATRDGPFLSIDICGIEAELSSLDALTRVIRFSLHCIPRKPIHLETLTPFRVFGQKEYWTQICRKVQQPRLKLRINLGSAEIDLLCKDIQSKTYVELHMDKLSFHNALPTTTISPCCEEDWPRIYLYQDWIIEFQRVAADFSLEFTSTEKLRILHLHSDHPSQLLFSTCSIASDLHLPSLNINANSSLYLAVDLSEFEGISKLIKTIQEILEKVRHSLNSSKRLIYTLMGKIQQGSVPMKGLIELYQDGLLCLCTNGLDNDAIVCERLRNVEVGTNCRIDKDTLKLRKKMGNEECLFKPDSVHSLESFIRLLSMQVSDEKHPFSEPFLASQKRKLDFCIALDLTLQLELPDSHVESQEEEYPRSLICQLTKLELLGMFSSAKFNLEAYLQSIKIWYGNQNSSQREIRVELSAPPKLQNVEPTISKPSSLYLQATKETTSNLSTNFFINVALCSLKGVIWSSQITEILELLKQMNSLLNPDRNDKNAQQTLKKKSQVQFGLNLRIFSSQVEFIYPNLSKRSSTLAVFRKLALSFDELHFSLNTSFKSEKLRLFADLGPQTLVIHSLMENNAVTLVAEREKILSFHPKDDKLFPLHFDMSLNADTETQNTLLLTFRLSQLHSLYNHFAIMDLVVVILRFVALGNMRNSNKKKDNVTSILLSLHFTIDNPTIGIPCLDDTDSLSNYLQCNSRNVQLGIMVKNEGAGSPENNGNHQVSIIIKGEDWKVDQGFVFRREARDSVFILVPLLYPSHMNLNILMGSSQPLTLSISSSHLSILLRKASILDILRLVFPIFVTYPYTLLQGNSNSPMKEQPSTNKSISIRHQFDSISIKWFDENSELLLPNSVFAMDMPLDILEELENWSLWNDFVDTEWIRNELLSNNFILEIFLGGKVDDKVPGTKLHMNIASKNIHIGESYSSLYEWHYFSRISSLVTIGSFAFSLSLDPSSFGIQVTSKDNQSLQLFLGMTGTRQLVANIVYIVKEIPSYLNSIRGVGNEVYSATADTRNDKQFTWDIDLPIELHFIAGISKARNVEINDGFHELILRVNPNLKGTIQVSSFLILFENAFTFFQTQPYLEIHELSCLLHQFVCIHRSWSIFQDKSYNIIVPIEISVKVMVGPDETASSSVISNNINTDSASKSIVFSMTRVEGYLLMEDVVLILSCIKECKDSFQLSNTSHTVRKTEMNRVLSVPCYKEQLSYNLDIQMEDIRLSLISYERGSSFSIVETVVSNFHGSGMFWSLTSEYSLHLSLLLRLYQFAVVHGTWNNLLEPCQVEFVAMRKLECADRKQQVHILLGDAIQITLTETWLHSLISYITRWKDVSVLFFSKVSLIELQRFESLINNNSKESTDSHLQSADSSLEFKPSHSIRSVLIRNGTGLDFMLTGCRWEKEDILFCDDMRLARNSEQVIYIHSRFLDRIHRWADRDESFTDKLEQSVKLTVTFLPIPLRAKGKIRLFQEDVYFLPVFEMDDLNEMGTLCLQVSLLETQWEIVIRSVFKFVNNTNFGLLFLLEDSVGNIYDPSLSSSTCSDVNKIMLQLYQVPIVEKDSQSEIFASHEKSLSGSVIQKASFLNSDSNFIIPFVFCSWTCYVRFAVESWNDDNDALASHWSVSVQLKEEFILKEKHVLVSFPIRWTKLFEEDIVAVSYKRQENSVQRQSSVCLAERIEENSHSSSKRDGFYKRPMDVTGAVLLQCLSCGEMKIMAPLLVRNELAVAISYRMYVGRQHNGYVYWISWKELQGRLQPGETTQCRKKYCLYSSCLLAIEWFQLGDLSGIFVEPNQVHHFDNLSSWKKLVLFPIDSDCLIDSWNTMETKRCLKEHHATFYHSDGRLLQMHFGLFLGENDSSLLARLSSPYWVSNCTGLPLLFRDIFGIASGISSTIENVHSGVEDTFPVMMSLNHLDKAGMLRIGRKGLHYISIWIPECPKSRAIPVSILGYHSVTLKVAYSSIYRIPKLSIYSSLRRGLFEAAAFLRLSVYTQFHPSYEDSKALSILPETLFCFQLEEQDLVNDPLIQKFASFGVEMDHVALHGVYLGHNGRKTDRRIESETHATRKLFQWVSLKDKVPLLFQNMPTRKRTKLCIRIGFRMSRKYEEEGYETQSISVSSAQDEVERNGGNYVFLWSDWFAVNAPSEFTVAVNIPKEMEQLKRIESLQVSDSIWKRPHTVFDYPYPEDFMLDRIFWMIRTSRDPSTRTQFIILKKAYSQTKTEIKNWTLFLIAYGQEKYLHDIRLVPSQTSERLIWSDPLATRVISLFVQHRQGISKFRLNIKDMGTQVLTEQLMSNDASDSSFYQLNATVELLGRVLTIRLESIRKETYDWTHSLYSSVAQRWNFLVPWKRSKYLKVATPKSTAVVESTETSQVCSFHFQVTIPFIGISFIDDEELWEECFYISLSNLLFSLKQQSSIRKVEMTVSHFQCDQSITLSDSPVLLASLQHPFLFIFLEMQSFETVNHYHQIDVLVSEFALKMDNELLFRLLEFIKQRAKYFSQALDSFHILEDVWLSRGDSLPSVEQVFTKLISPHLNRTDTPSYFEHVILHPVACRFSFTMKGSFERGWLPFMESWMRNTGLLLGEIEDNLLWVDQLELNNAVETLDGLSRNILWHVIKSLWSNMFTALGGLSALGDMTSTVLHLRQGTLQFFVEPIRGSLTGEPHSLWRGVHRGTIMLGRSCIYSIAQPVSRLSWALAKGIAYGSMNRAFISTLSAHEEEWKHATDIWNGTLMGLQRWRTCLSYMCNVPFGESVSRDSDDSFATDTSSSSSMAAVTSIVSLPLSGFFFFISNVAEGTRNMTGLQATESERIRLPRYVMKGYPIKKYDPYAAKGQYLLRQTDPQRRERYIMHIQHEDWEQDIPYQTYFILSTSHITALKQQTKDSSRHSPITLLWRIPQTAIQKVNMTHEGTDSLLEISFRLQSTGWQTALHWLDPSRIVASSTAVIPS</sequence>
<feature type="domain" description="Intermembrane lipid transfer protein VPS13-like C-terminal" evidence="3">
    <location>
        <begin position="3429"/>
        <end position="3530"/>
    </location>
</feature>
<dbReference type="Gramene" id="EME28963">
    <property type="protein sequence ID" value="EME28963"/>
    <property type="gene ID" value="Gasu_35380"/>
</dbReference>
<evidence type="ECO:0000256" key="2">
    <source>
        <dbReference type="SAM" id="SignalP"/>
    </source>
</evidence>
<dbReference type="GO" id="GO:0045053">
    <property type="term" value="P:protein retention in Golgi apparatus"/>
    <property type="evidence" value="ECO:0007669"/>
    <property type="project" value="TreeGrafter"/>
</dbReference>
<proteinExistence type="inferred from homology"/>
<keyword evidence="5" id="KW-1185">Reference proteome</keyword>
<dbReference type="OrthoDB" id="428159at2759"/>
<dbReference type="eggNOG" id="KOG1809">
    <property type="taxonomic scope" value="Eukaryota"/>
</dbReference>
<feature type="chain" id="PRO_5004029833" description="Intermembrane lipid transfer protein VPS13-like C-terminal domain-containing protein" evidence="2">
    <location>
        <begin position="17"/>
        <end position="3566"/>
    </location>
</feature>
<dbReference type="Pfam" id="PF25037">
    <property type="entry name" value="VPS13_C"/>
    <property type="match status" value="1"/>
</dbReference>
<feature type="signal peptide" evidence="2">
    <location>
        <begin position="1"/>
        <end position="16"/>
    </location>
</feature>
<reference evidence="5" key="1">
    <citation type="journal article" date="2013" name="Science">
        <title>Gene transfer from bacteria and archaea facilitated evolution of an extremophilic eukaryote.</title>
        <authorList>
            <person name="Schonknecht G."/>
            <person name="Chen W.H."/>
            <person name="Ternes C.M."/>
            <person name="Barbier G.G."/>
            <person name="Shrestha R.P."/>
            <person name="Stanke M."/>
            <person name="Brautigam A."/>
            <person name="Baker B.J."/>
            <person name="Banfield J.F."/>
            <person name="Garavito R.M."/>
            <person name="Carr K."/>
            <person name="Wilkerson C."/>
            <person name="Rensing S.A."/>
            <person name="Gagneul D."/>
            <person name="Dickenson N.E."/>
            <person name="Oesterhelt C."/>
            <person name="Lercher M.J."/>
            <person name="Weber A.P."/>
        </authorList>
    </citation>
    <scope>NUCLEOTIDE SEQUENCE [LARGE SCALE GENOMIC DNA]</scope>
    <source>
        <strain evidence="5">074W</strain>
    </source>
</reference>
<evidence type="ECO:0000256" key="1">
    <source>
        <dbReference type="ARBA" id="ARBA00006545"/>
    </source>
</evidence>
<dbReference type="InterPro" id="IPR056748">
    <property type="entry name" value="VPS13-like_C"/>
</dbReference>
<dbReference type="GeneID" id="17087798"/>
<dbReference type="InterPro" id="IPR026847">
    <property type="entry name" value="VPS13"/>
</dbReference>
<accession>M2XZ87</accession>
<dbReference type="RefSeq" id="XP_005705483.1">
    <property type="nucleotide sequence ID" value="XM_005705426.1"/>
</dbReference>
<evidence type="ECO:0000313" key="4">
    <source>
        <dbReference type="EMBL" id="EME28963.1"/>
    </source>
</evidence>
<dbReference type="PANTHER" id="PTHR16166:SF93">
    <property type="entry name" value="INTERMEMBRANE LIPID TRANSFER PROTEIN VPS13"/>
    <property type="match status" value="1"/>
</dbReference>
<dbReference type="Proteomes" id="UP000030680">
    <property type="component" value="Unassembled WGS sequence"/>
</dbReference>
<gene>
    <name evidence="4" type="ORF">Gasu_35380</name>
</gene>
<dbReference type="KEGG" id="gsl:Gasu_35380"/>
<keyword evidence="2" id="KW-0732">Signal</keyword>
<organism evidence="4 5">
    <name type="scientific">Galdieria sulphuraria</name>
    <name type="common">Red alga</name>
    <dbReference type="NCBI Taxonomy" id="130081"/>
    <lineage>
        <taxon>Eukaryota</taxon>
        <taxon>Rhodophyta</taxon>
        <taxon>Bangiophyceae</taxon>
        <taxon>Galdieriales</taxon>
        <taxon>Galdieriaceae</taxon>
        <taxon>Galdieria</taxon>
    </lineage>
</organism>
<evidence type="ECO:0000259" key="3">
    <source>
        <dbReference type="Pfam" id="PF25037"/>
    </source>
</evidence>